<evidence type="ECO:0000313" key="2">
    <source>
        <dbReference type="Proteomes" id="UP001163603"/>
    </source>
</evidence>
<dbReference type="Proteomes" id="UP001163603">
    <property type="component" value="Chromosome 14"/>
</dbReference>
<proteinExistence type="predicted"/>
<protein>
    <submittedName>
        <fullName evidence="1">Uncharacterized protein</fullName>
    </submittedName>
</protein>
<evidence type="ECO:0000313" key="1">
    <source>
        <dbReference type="EMBL" id="KAJ0011163.1"/>
    </source>
</evidence>
<sequence length="181" mass="19849">MQSEKDANADPKAVAAGARLVVLYIRSRLHLGVIFPSCRWISHFRKRVSTWSRLRKAGQGGDAPRATCLKPFSISSCMEGFGMRSNGIWEIGWVDVLGGMSCSAGGILVKQGKVNCSCNADADVDGIGCMIWVGDLIDVQNFDNGGSTLHIRLAHSEFGKFSSLYNFVIVSLHFYFPWKSL</sequence>
<gene>
    <name evidence="1" type="ORF">Pint_32894</name>
</gene>
<accession>A0ACC0X6A4</accession>
<comment type="caution">
    <text evidence="1">The sequence shown here is derived from an EMBL/GenBank/DDBJ whole genome shotgun (WGS) entry which is preliminary data.</text>
</comment>
<organism evidence="1 2">
    <name type="scientific">Pistacia integerrima</name>
    <dbReference type="NCBI Taxonomy" id="434235"/>
    <lineage>
        <taxon>Eukaryota</taxon>
        <taxon>Viridiplantae</taxon>
        <taxon>Streptophyta</taxon>
        <taxon>Embryophyta</taxon>
        <taxon>Tracheophyta</taxon>
        <taxon>Spermatophyta</taxon>
        <taxon>Magnoliopsida</taxon>
        <taxon>eudicotyledons</taxon>
        <taxon>Gunneridae</taxon>
        <taxon>Pentapetalae</taxon>
        <taxon>rosids</taxon>
        <taxon>malvids</taxon>
        <taxon>Sapindales</taxon>
        <taxon>Anacardiaceae</taxon>
        <taxon>Pistacia</taxon>
    </lineage>
</organism>
<dbReference type="EMBL" id="CM047749">
    <property type="protein sequence ID" value="KAJ0011163.1"/>
    <property type="molecule type" value="Genomic_DNA"/>
</dbReference>
<reference evidence="2" key="1">
    <citation type="journal article" date="2023" name="G3 (Bethesda)">
        <title>Genome assembly and association tests identify interacting loci associated with vigor, precocity, and sex in interspecific pistachio rootstocks.</title>
        <authorList>
            <person name="Palmer W."/>
            <person name="Jacygrad E."/>
            <person name="Sagayaradj S."/>
            <person name="Cavanaugh K."/>
            <person name="Han R."/>
            <person name="Bertier L."/>
            <person name="Beede B."/>
            <person name="Kafkas S."/>
            <person name="Golino D."/>
            <person name="Preece J."/>
            <person name="Michelmore R."/>
        </authorList>
    </citation>
    <scope>NUCLEOTIDE SEQUENCE [LARGE SCALE GENOMIC DNA]</scope>
</reference>
<name>A0ACC0X6A4_9ROSI</name>
<keyword evidence="2" id="KW-1185">Reference proteome</keyword>